<dbReference type="GO" id="GO:0006405">
    <property type="term" value="P:RNA export from nucleus"/>
    <property type="evidence" value="ECO:0007669"/>
    <property type="project" value="TreeGrafter"/>
</dbReference>
<dbReference type="InterPro" id="IPR045478">
    <property type="entry name" value="Exportin-5_C"/>
</dbReference>
<dbReference type="EMBL" id="CAJVPV010003108">
    <property type="protein sequence ID" value="CAG8543462.1"/>
    <property type="molecule type" value="Genomic_DNA"/>
</dbReference>
<dbReference type="PANTHER" id="PTHR11223:SF3">
    <property type="entry name" value="EXPORTIN-5"/>
    <property type="match status" value="1"/>
</dbReference>
<comment type="caution">
    <text evidence="3">The sequence shown here is derived from an EMBL/GenBank/DDBJ whole genome shotgun (WGS) entry which is preliminary data.</text>
</comment>
<dbReference type="InterPro" id="IPR045065">
    <property type="entry name" value="XPO1/5"/>
</dbReference>
<dbReference type="Pfam" id="PF08389">
    <property type="entry name" value="Xpo1"/>
    <property type="match status" value="1"/>
</dbReference>
<evidence type="ECO:0000256" key="1">
    <source>
        <dbReference type="ARBA" id="ARBA00009466"/>
    </source>
</evidence>
<dbReference type="InterPro" id="IPR013598">
    <property type="entry name" value="Exportin-1/Importin-b-like"/>
</dbReference>
<dbReference type="InterPro" id="IPR001494">
    <property type="entry name" value="Importin-beta_N"/>
</dbReference>
<proteinExistence type="inferred from homology"/>
<dbReference type="GO" id="GO:0006611">
    <property type="term" value="P:protein export from nucleus"/>
    <property type="evidence" value="ECO:0007669"/>
    <property type="project" value="InterPro"/>
</dbReference>
<dbReference type="GO" id="GO:0005737">
    <property type="term" value="C:cytoplasm"/>
    <property type="evidence" value="ECO:0007669"/>
    <property type="project" value="TreeGrafter"/>
</dbReference>
<reference evidence="3" key="1">
    <citation type="submission" date="2021-06" db="EMBL/GenBank/DDBJ databases">
        <authorList>
            <person name="Kallberg Y."/>
            <person name="Tangrot J."/>
            <person name="Rosling A."/>
        </authorList>
    </citation>
    <scope>NUCLEOTIDE SEQUENCE</scope>
    <source>
        <strain evidence="3">CL551</strain>
    </source>
</reference>
<dbReference type="InterPro" id="IPR016024">
    <property type="entry name" value="ARM-type_fold"/>
</dbReference>
<dbReference type="AlphaFoldDB" id="A0A9N9ASI1"/>
<dbReference type="GO" id="GO:0005634">
    <property type="term" value="C:nucleus"/>
    <property type="evidence" value="ECO:0007669"/>
    <property type="project" value="TreeGrafter"/>
</dbReference>
<dbReference type="Pfam" id="PF03810">
    <property type="entry name" value="IBN_N"/>
    <property type="match status" value="1"/>
</dbReference>
<dbReference type="OrthoDB" id="2215036at2759"/>
<feature type="domain" description="Importin N-terminal" evidence="2">
    <location>
        <begin position="29"/>
        <end position="97"/>
    </location>
</feature>
<gene>
    <name evidence="3" type="ORF">AMORRO_LOCUS5238</name>
</gene>
<organism evidence="3 4">
    <name type="scientific">Acaulospora morrowiae</name>
    <dbReference type="NCBI Taxonomy" id="94023"/>
    <lineage>
        <taxon>Eukaryota</taxon>
        <taxon>Fungi</taxon>
        <taxon>Fungi incertae sedis</taxon>
        <taxon>Mucoromycota</taxon>
        <taxon>Glomeromycotina</taxon>
        <taxon>Glomeromycetes</taxon>
        <taxon>Diversisporales</taxon>
        <taxon>Acaulosporaceae</taxon>
        <taxon>Acaulospora</taxon>
    </lineage>
</organism>
<evidence type="ECO:0000259" key="2">
    <source>
        <dbReference type="SMART" id="SM00913"/>
    </source>
</evidence>
<keyword evidence="4" id="KW-1185">Reference proteome</keyword>
<dbReference type="SMART" id="SM00913">
    <property type="entry name" value="IBN_N"/>
    <property type="match status" value="1"/>
</dbReference>
<dbReference type="Gene3D" id="1.25.10.10">
    <property type="entry name" value="Leucine-rich Repeat Variant"/>
    <property type="match status" value="1"/>
</dbReference>
<dbReference type="GO" id="GO:0005049">
    <property type="term" value="F:nuclear export signal receptor activity"/>
    <property type="evidence" value="ECO:0007669"/>
    <property type="project" value="InterPro"/>
</dbReference>
<name>A0A9N9ASI1_9GLOM</name>
<evidence type="ECO:0000313" key="3">
    <source>
        <dbReference type="EMBL" id="CAG8543462.1"/>
    </source>
</evidence>
<dbReference type="Proteomes" id="UP000789342">
    <property type="component" value="Unassembled WGS sequence"/>
</dbReference>
<protein>
    <submittedName>
        <fullName evidence="3">378_t:CDS:1</fullName>
    </submittedName>
</protein>
<dbReference type="GO" id="GO:0003723">
    <property type="term" value="F:RNA binding"/>
    <property type="evidence" value="ECO:0007669"/>
    <property type="project" value="TreeGrafter"/>
</dbReference>
<comment type="similarity">
    <text evidence="1">Belongs to the exportin family.</text>
</comment>
<dbReference type="GO" id="GO:0031267">
    <property type="term" value="F:small GTPase binding"/>
    <property type="evidence" value="ECO:0007669"/>
    <property type="project" value="InterPro"/>
</dbReference>
<dbReference type="PANTHER" id="PTHR11223">
    <property type="entry name" value="EXPORTIN 1/5"/>
    <property type="match status" value="1"/>
</dbReference>
<dbReference type="Pfam" id="PF19273">
    <property type="entry name" value="Exportin-5"/>
    <property type="match status" value="1"/>
</dbReference>
<accession>A0A9N9ASI1</accession>
<dbReference type="InterPro" id="IPR011989">
    <property type="entry name" value="ARM-like"/>
</dbReference>
<sequence length="929" mass="106511">MDPQVLAKIVQALNIIHSPHVSNEERIEAQKYCNTIKDYPYAPHYGQFLATKNNGQSDIVRHFGLQLIENSVRFHWNNYDQSEREQIKQYVIDLVQQGTHDILTEKLFIKEKLAKLLANIVKLEWPIRWTDMDQLLHNLYIAGPTTQELVLIIFRCLAEEIDLRDSLTCIVGSSSALQAKYPDGVKNDSSRAGELTIMQGEPNNEGWLVRWIRSLEQLITEWQYQSPTLLIHERLAIATINAITTHVEWIFAKAIVEANTVLTLTNCLLSDCYGIKMEAIECLSVVLSRTFQTPEDRASISEPFYEHNGLDLLIAVYSKIQPPGQIILLDEHEYKFLKKFVEVIVEIGEKHICFRNNTSIPKQFPKYLELVYEISKHPSNVIASTTTVFWQSALKHPHISKGFNEQEGLSIMLLELFAERLKILFQPEDADNEITYYIELDGYSSEYRIFAQTLRAKLIDTIKAITLMKAIPSFNWMVDRVQRTLNVNPGPTDLDESGVCKVDSLFYITFEAEMTLMDSIVMGMGKIFKLSEDHNAQKTQITSDLKNLLQMLLSLDYSDVVMTHRYLAALVSFVDLLIIDSSLLFSVLQKIFTFAVFLPPEYTVSAATPYLPIPIQRLRSGAISTLIKFGSAMPDVLMNIYTEIYNYVYDLVSNRSNMVTGKEKSTLQEFLLSIIYYSSQPLEQKQLLFDPIVSATINEWNSPQFSRFVGPLPQFCDASGINFLSSVVNEMKQNGTYIKSADIESVPSGIVDQYKMDRNKLVWLENTTLIWLRRTTDNTSKKTTDLTLSRVDASLWGKYIPTILSTTLSLIRLLHQIWNIETWREMPIELQEILVIGPEEKASLLGQLQKYPFTDLSNKPHTIADMMDQIRKWLITLRTDCYYVLGRLTVLGPTFYSISDSHEPLTQALFENVESLNNIHWKMLLNILS</sequence>
<evidence type="ECO:0000313" key="4">
    <source>
        <dbReference type="Proteomes" id="UP000789342"/>
    </source>
</evidence>
<dbReference type="SUPFAM" id="SSF48371">
    <property type="entry name" value="ARM repeat"/>
    <property type="match status" value="1"/>
</dbReference>
<dbReference type="GO" id="GO:0042565">
    <property type="term" value="C:RNA nuclear export complex"/>
    <property type="evidence" value="ECO:0007669"/>
    <property type="project" value="TreeGrafter"/>
</dbReference>